<evidence type="ECO:0000256" key="2">
    <source>
        <dbReference type="SAM" id="MobiDB-lite"/>
    </source>
</evidence>
<dbReference type="OrthoDB" id="1930814at2759"/>
<dbReference type="InterPro" id="IPR044788">
    <property type="entry name" value="X8_dom_prot"/>
</dbReference>
<dbReference type="PANTHER" id="PTHR31044:SF60">
    <property type="entry name" value="PLASMODESMATA CALLOSE-BINDING PROTEIN 4"/>
    <property type="match status" value="1"/>
</dbReference>
<dbReference type="Pfam" id="PF07983">
    <property type="entry name" value="X8"/>
    <property type="match status" value="1"/>
</dbReference>
<sequence length="188" mass="19579">MAVFLLCLVFFLAMAGHSSAIYCVCKDGLSDSVYQKNIDYACGAGADCTPIIQNGACYNPNTVKDHCNYAVNSYFQRKAQISGSCDFSGTAITSQTLSTTQTSTCVYPSSASSTTPTTNGSTTTPSTSTGTPTIATPGTTTTTPVFGLGPSGTITNTDSGSVSLHQNTNLFCSFTLTLLFSGLIFLRV</sequence>
<dbReference type="Gene3D" id="1.20.58.1040">
    <property type="match status" value="1"/>
</dbReference>
<feature type="signal peptide" evidence="3">
    <location>
        <begin position="1"/>
        <end position="20"/>
    </location>
</feature>
<organism evidence="5 6">
    <name type="scientific">Nyssa sinensis</name>
    <dbReference type="NCBI Taxonomy" id="561372"/>
    <lineage>
        <taxon>Eukaryota</taxon>
        <taxon>Viridiplantae</taxon>
        <taxon>Streptophyta</taxon>
        <taxon>Embryophyta</taxon>
        <taxon>Tracheophyta</taxon>
        <taxon>Spermatophyta</taxon>
        <taxon>Magnoliopsida</taxon>
        <taxon>eudicotyledons</taxon>
        <taxon>Gunneridae</taxon>
        <taxon>Pentapetalae</taxon>
        <taxon>asterids</taxon>
        <taxon>Cornales</taxon>
        <taxon>Nyssaceae</taxon>
        <taxon>Nyssa</taxon>
    </lineage>
</organism>
<dbReference type="InterPro" id="IPR012946">
    <property type="entry name" value="X8"/>
</dbReference>
<dbReference type="Proteomes" id="UP000325577">
    <property type="component" value="Linkage Group LG19"/>
</dbReference>
<keyword evidence="6" id="KW-1185">Reference proteome</keyword>
<keyword evidence="1 3" id="KW-0732">Signal</keyword>
<feature type="chain" id="PRO_5023876669" description="X8 domain-containing protein" evidence="3">
    <location>
        <begin position="21"/>
        <end position="188"/>
    </location>
</feature>
<evidence type="ECO:0000256" key="1">
    <source>
        <dbReference type="ARBA" id="ARBA00022729"/>
    </source>
</evidence>
<dbReference type="AlphaFoldDB" id="A0A5J5AP63"/>
<protein>
    <recommendedName>
        <fullName evidence="4">X8 domain-containing protein</fullName>
    </recommendedName>
</protein>
<evidence type="ECO:0000256" key="3">
    <source>
        <dbReference type="SAM" id="SignalP"/>
    </source>
</evidence>
<reference evidence="5 6" key="1">
    <citation type="submission" date="2019-09" db="EMBL/GenBank/DDBJ databases">
        <title>A chromosome-level genome assembly of the Chinese tupelo Nyssa sinensis.</title>
        <authorList>
            <person name="Yang X."/>
            <person name="Kang M."/>
            <person name="Yang Y."/>
            <person name="Xiong H."/>
            <person name="Wang M."/>
            <person name="Zhang Z."/>
            <person name="Wang Z."/>
            <person name="Wu H."/>
            <person name="Ma T."/>
            <person name="Liu J."/>
            <person name="Xi Z."/>
        </authorList>
    </citation>
    <scope>NUCLEOTIDE SEQUENCE [LARGE SCALE GENOMIC DNA]</scope>
    <source>
        <strain evidence="5">J267</strain>
        <tissue evidence="5">Leaf</tissue>
    </source>
</reference>
<proteinExistence type="predicted"/>
<evidence type="ECO:0000259" key="4">
    <source>
        <dbReference type="SMART" id="SM00768"/>
    </source>
</evidence>
<gene>
    <name evidence="5" type="ORF">F0562_032978</name>
</gene>
<dbReference type="EMBL" id="CM018042">
    <property type="protein sequence ID" value="KAA8532905.1"/>
    <property type="molecule type" value="Genomic_DNA"/>
</dbReference>
<dbReference type="GO" id="GO:0009506">
    <property type="term" value="C:plasmodesma"/>
    <property type="evidence" value="ECO:0007669"/>
    <property type="project" value="UniProtKB-ARBA"/>
</dbReference>
<feature type="compositionally biased region" description="Low complexity" evidence="2">
    <location>
        <begin position="108"/>
        <end position="144"/>
    </location>
</feature>
<evidence type="ECO:0000313" key="6">
    <source>
        <dbReference type="Proteomes" id="UP000325577"/>
    </source>
</evidence>
<feature type="region of interest" description="Disordered" evidence="2">
    <location>
        <begin position="108"/>
        <end position="150"/>
    </location>
</feature>
<dbReference type="PANTHER" id="PTHR31044">
    <property type="entry name" value="BETA-1,3 GLUCANASE"/>
    <property type="match status" value="1"/>
</dbReference>
<evidence type="ECO:0000313" key="5">
    <source>
        <dbReference type="EMBL" id="KAA8532905.1"/>
    </source>
</evidence>
<dbReference type="SMART" id="SM00768">
    <property type="entry name" value="X8"/>
    <property type="match status" value="1"/>
</dbReference>
<accession>A0A5J5AP63</accession>
<name>A0A5J5AP63_9ASTE</name>
<feature type="domain" description="X8" evidence="4">
    <location>
        <begin position="21"/>
        <end position="107"/>
    </location>
</feature>